<keyword evidence="1" id="KW-0378">Hydrolase</keyword>
<dbReference type="SUPFAM" id="SSF56281">
    <property type="entry name" value="Metallo-hydrolase/oxidoreductase"/>
    <property type="match status" value="1"/>
</dbReference>
<evidence type="ECO:0000313" key="4">
    <source>
        <dbReference type="EMBL" id="KKM00204.1"/>
    </source>
</evidence>
<feature type="domain" description="Beta-Casp" evidence="3">
    <location>
        <begin position="254"/>
        <end position="380"/>
    </location>
</feature>
<reference evidence="4" key="1">
    <citation type="journal article" date="2015" name="Nature">
        <title>Complex archaea that bridge the gap between prokaryotes and eukaryotes.</title>
        <authorList>
            <person name="Spang A."/>
            <person name="Saw J.H."/>
            <person name="Jorgensen S.L."/>
            <person name="Zaremba-Niedzwiedzka K."/>
            <person name="Martijn J."/>
            <person name="Lind A.E."/>
            <person name="van Eijk R."/>
            <person name="Schleper C."/>
            <person name="Guy L."/>
            <person name="Ettema T.J."/>
        </authorList>
    </citation>
    <scope>NUCLEOTIDE SEQUENCE</scope>
</reference>
<dbReference type="PANTHER" id="PTHR11203">
    <property type="entry name" value="CLEAVAGE AND POLYADENYLATION SPECIFICITY FACTOR FAMILY MEMBER"/>
    <property type="match status" value="1"/>
</dbReference>
<dbReference type="SMART" id="SM01027">
    <property type="entry name" value="Beta-Casp"/>
    <property type="match status" value="1"/>
</dbReference>
<evidence type="ECO:0000259" key="3">
    <source>
        <dbReference type="SMART" id="SM01027"/>
    </source>
</evidence>
<dbReference type="PANTHER" id="PTHR11203:SF37">
    <property type="entry name" value="INTEGRATOR COMPLEX SUBUNIT 11"/>
    <property type="match status" value="1"/>
</dbReference>
<evidence type="ECO:0000256" key="1">
    <source>
        <dbReference type="ARBA" id="ARBA00022801"/>
    </source>
</evidence>
<dbReference type="InterPro" id="IPR001279">
    <property type="entry name" value="Metallo-B-lactamas"/>
</dbReference>
<dbReference type="InterPro" id="IPR011108">
    <property type="entry name" value="RMMBL"/>
</dbReference>
<dbReference type="AlphaFoldDB" id="A0A0F9GN38"/>
<dbReference type="SMART" id="SM00849">
    <property type="entry name" value="Lactamase_B"/>
    <property type="match status" value="1"/>
</dbReference>
<dbReference type="InterPro" id="IPR022712">
    <property type="entry name" value="Beta_Casp"/>
</dbReference>
<accession>A0A0F9GN38</accession>
<dbReference type="EMBL" id="LAZR01017490">
    <property type="protein sequence ID" value="KKM00204.1"/>
    <property type="molecule type" value="Genomic_DNA"/>
</dbReference>
<organism evidence="4">
    <name type="scientific">marine sediment metagenome</name>
    <dbReference type="NCBI Taxonomy" id="412755"/>
    <lineage>
        <taxon>unclassified sequences</taxon>
        <taxon>metagenomes</taxon>
        <taxon>ecological metagenomes</taxon>
    </lineage>
</organism>
<name>A0A0F9GN38_9ZZZZ</name>
<gene>
    <name evidence="4" type="ORF">LCGC14_1806770</name>
</gene>
<feature type="domain" description="Metallo-beta-lactamase" evidence="2">
    <location>
        <begin position="14"/>
        <end position="234"/>
    </location>
</feature>
<dbReference type="Pfam" id="PF07521">
    <property type="entry name" value="RMMBL"/>
    <property type="match status" value="1"/>
</dbReference>
<dbReference type="CDD" id="cd16295">
    <property type="entry name" value="TTHA0252-CPSF-like_MBL-fold"/>
    <property type="match status" value="1"/>
</dbReference>
<dbReference type="Pfam" id="PF10996">
    <property type="entry name" value="Beta-Casp"/>
    <property type="match status" value="1"/>
</dbReference>
<evidence type="ECO:0000259" key="2">
    <source>
        <dbReference type="SMART" id="SM00849"/>
    </source>
</evidence>
<dbReference type="InterPro" id="IPR036866">
    <property type="entry name" value="RibonucZ/Hydroxyglut_hydro"/>
</dbReference>
<dbReference type="Gene3D" id="3.40.50.10890">
    <property type="match status" value="1"/>
</dbReference>
<dbReference type="Gene3D" id="3.60.15.10">
    <property type="entry name" value="Ribonuclease Z/Hydroxyacylglutathione hydrolase-like"/>
    <property type="match status" value="1"/>
</dbReference>
<comment type="caution">
    <text evidence="4">The sequence shown here is derived from an EMBL/GenBank/DDBJ whole genome shotgun (WGS) entry which is preliminary data.</text>
</comment>
<dbReference type="Pfam" id="PF00753">
    <property type="entry name" value="Lactamase_B"/>
    <property type="match status" value="1"/>
</dbReference>
<dbReference type="GO" id="GO:0016787">
    <property type="term" value="F:hydrolase activity"/>
    <property type="evidence" value="ECO:0007669"/>
    <property type="project" value="UniProtKB-KW"/>
</dbReference>
<dbReference type="InterPro" id="IPR050698">
    <property type="entry name" value="MBL"/>
</dbReference>
<evidence type="ECO:0008006" key="5">
    <source>
        <dbReference type="Google" id="ProtNLM"/>
    </source>
</evidence>
<sequence length="465" mass="51966">MTELLFHGAARRTTGSMHVLKHDGMMVSLDCGLYQGRRDESRELNQVFPVAPGELDSVVLSHAHIDHTGRLPGLVKGGFDGPVYATPATKDLCGIMLPDSAHIQEEDARFWNERRAGDGERIEPLYTAEDVDKTLPLIKPVFLDTEFELGPDCRGKFIEAGHILGSAMVLLEINRNGSSKRILFSGDAGRFELPILRDPSVPLPECDYLITECTYADRRHDNPTDMKERLCRIISETVAVGGKVIIPAFSVGRTQTIIYFIIQLFMEGRLKELPVYVDSPLSTRATEVFAKHPEVYDAEALKAWGREGDLFGRDGPVRYITAVADSKALNHRDEPCVILSASGMCEVGRILHHLKNNIEDENNTVIIVGFMAQHTLGRRIVERREELKIFGRMYRMLARVEVLNGFSAHADADEFRRLYAPIAGKIKRAFVVHGEQKQPVAMKAMLEELGCRDVVVPSQGDSFEI</sequence>
<protein>
    <recommendedName>
        <fullName evidence="5">Metallo-beta-lactamase domain-containing protein</fullName>
    </recommendedName>
</protein>
<dbReference type="GO" id="GO:0004521">
    <property type="term" value="F:RNA endonuclease activity"/>
    <property type="evidence" value="ECO:0007669"/>
    <property type="project" value="TreeGrafter"/>
</dbReference>
<proteinExistence type="predicted"/>